<dbReference type="AlphaFoldDB" id="W2SZR2"/>
<name>W2SZR2_NECAM</name>
<dbReference type="OrthoDB" id="5873696at2759"/>
<evidence type="ECO:0000313" key="3">
    <source>
        <dbReference type="Proteomes" id="UP000053676"/>
    </source>
</evidence>
<reference evidence="3" key="1">
    <citation type="journal article" date="2014" name="Nat. Genet.">
        <title>Genome of the human hookworm Necator americanus.</title>
        <authorList>
            <person name="Tang Y.T."/>
            <person name="Gao X."/>
            <person name="Rosa B.A."/>
            <person name="Abubucker S."/>
            <person name="Hallsworth-Pepin K."/>
            <person name="Martin J."/>
            <person name="Tyagi R."/>
            <person name="Heizer E."/>
            <person name="Zhang X."/>
            <person name="Bhonagiri-Palsikar V."/>
            <person name="Minx P."/>
            <person name="Warren W.C."/>
            <person name="Wang Q."/>
            <person name="Zhan B."/>
            <person name="Hotez P.J."/>
            <person name="Sternberg P.W."/>
            <person name="Dougall A."/>
            <person name="Gaze S.T."/>
            <person name="Mulvenna J."/>
            <person name="Sotillo J."/>
            <person name="Ranganathan S."/>
            <person name="Rabelo E.M."/>
            <person name="Wilson R.K."/>
            <person name="Felgner P.L."/>
            <person name="Bethony J."/>
            <person name="Hawdon J.M."/>
            <person name="Gasser R.B."/>
            <person name="Loukas A."/>
            <person name="Mitreva M."/>
        </authorList>
    </citation>
    <scope>NUCLEOTIDE SEQUENCE [LARGE SCALE GENOMIC DNA]</scope>
</reference>
<evidence type="ECO:0000313" key="2">
    <source>
        <dbReference type="EMBL" id="ETN74769.1"/>
    </source>
</evidence>
<keyword evidence="3" id="KW-1185">Reference proteome</keyword>
<organism evidence="2 3">
    <name type="scientific">Necator americanus</name>
    <name type="common">Human hookworm</name>
    <dbReference type="NCBI Taxonomy" id="51031"/>
    <lineage>
        <taxon>Eukaryota</taxon>
        <taxon>Metazoa</taxon>
        <taxon>Ecdysozoa</taxon>
        <taxon>Nematoda</taxon>
        <taxon>Chromadorea</taxon>
        <taxon>Rhabditida</taxon>
        <taxon>Rhabditina</taxon>
        <taxon>Rhabditomorpha</taxon>
        <taxon>Strongyloidea</taxon>
        <taxon>Ancylostomatidae</taxon>
        <taxon>Bunostominae</taxon>
        <taxon>Necator</taxon>
    </lineage>
</organism>
<dbReference type="STRING" id="51031.W2SZR2"/>
<feature type="compositionally biased region" description="Basic residues" evidence="1">
    <location>
        <begin position="132"/>
        <end position="145"/>
    </location>
</feature>
<evidence type="ECO:0000256" key="1">
    <source>
        <dbReference type="SAM" id="MobiDB-lite"/>
    </source>
</evidence>
<dbReference type="KEGG" id="nai:NECAME_03901"/>
<feature type="region of interest" description="Disordered" evidence="1">
    <location>
        <begin position="89"/>
        <end position="166"/>
    </location>
</feature>
<gene>
    <name evidence="2" type="ORF">NECAME_03901</name>
</gene>
<dbReference type="Proteomes" id="UP000053676">
    <property type="component" value="Unassembled WGS sequence"/>
</dbReference>
<accession>W2SZR2</accession>
<proteinExistence type="predicted"/>
<feature type="compositionally biased region" description="Polar residues" evidence="1">
    <location>
        <begin position="1"/>
        <end position="14"/>
    </location>
</feature>
<protein>
    <submittedName>
        <fullName evidence="2">Uncharacterized protein</fullName>
    </submittedName>
</protein>
<dbReference type="EMBL" id="KI660334">
    <property type="protein sequence ID" value="ETN74769.1"/>
    <property type="molecule type" value="Genomic_DNA"/>
</dbReference>
<sequence>MYSQQGDGSSQNEFACSGRPLSEMFHDMSDSEESEEDSDAEFLVHPILRSLIKSKSAYTVSRNPPRLKASKTVFEINISKMWESTADEEAPVANFTPDLDSKWPEPDSPSPRLTQVWRRSAGRPQNALAVTAKRRKARPKCRKERGHAAKLTSETESLVHSPALIQ</sequence>
<feature type="compositionally biased region" description="Acidic residues" evidence="1">
    <location>
        <begin position="30"/>
        <end position="40"/>
    </location>
</feature>
<feature type="region of interest" description="Disordered" evidence="1">
    <location>
        <begin position="1"/>
        <end position="40"/>
    </location>
</feature>